<name>A0A381RMG2_9ZZZZ</name>
<accession>A0A381RMG2</accession>
<evidence type="ECO:0000313" key="1">
    <source>
        <dbReference type="EMBL" id="SUZ93055.1"/>
    </source>
</evidence>
<organism evidence="1">
    <name type="scientific">marine metagenome</name>
    <dbReference type="NCBI Taxonomy" id="408172"/>
    <lineage>
        <taxon>unclassified sequences</taxon>
        <taxon>metagenomes</taxon>
        <taxon>ecological metagenomes</taxon>
    </lineage>
</organism>
<reference evidence="1" key="1">
    <citation type="submission" date="2018-05" db="EMBL/GenBank/DDBJ databases">
        <authorList>
            <person name="Lanie J.A."/>
            <person name="Ng W.-L."/>
            <person name="Kazmierczak K.M."/>
            <person name="Andrzejewski T.M."/>
            <person name="Davidsen T.M."/>
            <person name="Wayne K.J."/>
            <person name="Tettelin H."/>
            <person name="Glass J.I."/>
            <person name="Rusch D."/>
            <person name="Podicherti R."/>
            <person name="Tsui H.-C.T."/>
            <person name="Winkler M.E."/>
        </authorList>
    </citation>
    <scope>NUCLEOTIDE SEQUENCE</scope>
</reference>
<gene>
    <name evidence="1" type="ORF">METZ01_LOCUS45909</name>
</gene>
<dbReference type="EMBL" id="UINC01002114">
    <property type="protein sequence ID" value="SUZ93055.1"/>
    <property type="molecule type" value="Genomic_DNA"/>
</dbReference>
<dbReference type="AlphaFoldDB" id="A0A381RMG2"/>
<protein>
    <recommendedName>
        <fullName evidence="2">Outer membrane protein beta-barrel domain-containing protein</fullName>
    </recommendedName>
</protein>
<proteinExistence type="predicted"/>
<evidence type="ECO:0008006" key="2">
    <source>
        <dbReference type="Google" id="ProtNLM"/>
    </source>
</evidence>
<sequence length="178" mass="18885">MNSSGSVSAAFSDNTLMNKTGFTPFFSGLYRISPNLWLGGLFSGFRAGEDVIILSGYAAEVIPGGDTENSKPWSIEVSRRNLEGADDFSLKTVSVTLSRRINFGKALLLYGIGSAFFNVNVHAVSPVDGNKFKTRMEGQVNALSGGVEYPFGELISGLKVSLSGQGTSIMLSLGTVIN</sequence>